<dbReference type="EMBL" id="GU474880">
    <property type="protein sequence ID" value="ADI18058.1"/>
    <property type="molecule type" value="Genomic_DNA"/>
</dbReference>
<reference evidence="2" key="1">
    <citation type="journal article" date="2011" name="Environ. Microbiol.">
        <title>Time-series analyses of Monterey Bay coastal microbial picoplankton using a 'genome proxy' microarray.</title>
        <authorList>
            <person name="Rich V.I."/>
            <person name="Pham V.D."/>
            <person name="Eppley J."/>
            <person name="Shi Y."/>
            <person name="DeLong E.F."/>
        </authorList>
    </citation>
    <scope>NUCLEOTIDE SEQUENCE</scope>
</reference>
<feature type="transmembrane region" description="Helical" evidence="1">
    <location>
        <begin position="65"/>
        <end position="86"/>
    </location>
</feature>
<feature type="transmembrane region" description="Helical" evidence="1">
    <location>
        <begin position="12"/>
        <end position="28"/>
    </location>
</feature>
<protein>
    <submittedName>
        <fullName evidence="2">Uncharacterized protein</fullName>
    </submittedName>
</protein>
<keyword evidence="1" id="KW-1133">Transmembrane helix</keyword>
<evidence type="ECO:0000256" key="1">
    <source>
        <dbReference type="SAM" id="Phobius"/>
    </source>
</evidence>
<dbReference type="AlphaFoldDB" id="E0XUG7"/>
<evidence type="ECO:0000313" key="2">
    <source>
        <dbReference type="EMBL" id="ADI18058.1"/>
    </source>
</evidence>
<keyword evidence="1" id="KW-0812">Transmembrane</keyword>
<name>E0XUG7_9ACTN</name>
<sequence>MRYLVIQLENLLLLALGFVAGWLVVTVFPQQITVASLPSWLLSSAVATALLALGGRLVFDGTFQAFGIGLMISSSSSAALLIYDVVR</sequence>
<keyword evidence="1" id="KW-0472">Membrane</keyword>
<proteinExistence type="predicted"/>
<accession>E0XUG7</accession>
<organism evidence="2">
    <name type="scientific">uncultured actinobacterium HF0200_20K23</name>
    <dbReference type="NCBI Taxonomy" id="711001"/>
    <lineage>
        <taxon>Bacteria</taxon>
        <taxon>Bacillati</taxon>
        <taxon>Actinomycetota</taxon>
        <taxon>Actinomycetes</taxon>
        <taxon>environmental samples</taxon>
    </lineage>
</organism>